<feature type="repeat" description="TPR" evidence="1">
    <location>
        <begin position="284"/>
        <end position="317"/>
    </location>
</feature>
<dbReference type="SUPFAM" id="SSF48452">
    <property type="entry name" value="TPR-like"/>
    <property type="match status" value="2"/>
</dbReference>
<evidence type="ECO:0000313" key="3">
    <source>
        <dbReference type="EMBL" id="MCC9295312.1"/>
    </source>
</evidence>
<protein>
    <submittedName>
        <fullName evidence="3">Tetratricopeptide repeat protein</fullName>
    </submittedName>
</protein>
<dbReference type="EMBL" id="JAJJPB010000012">
    <property type="protein sequence ID" value="MCC9295312.1"/>
    <property type="molecule type" value="Genomic_DNA"/>
</dbReference>
<keyword evidence="4" id="KW-1185">Reference proteome</keyword>
<keyword evidence="2" id="KW-0472">Membrane</keyword>
<sequence>MNKSQKIYNKALDKYNKGCIKRSLELCDKSISINIKNKAAINLKGLLLYLKGDLLNARKIWNMNYKVNNDEVAQKYIEGSKDDDTRFDLYKRALMLIKELRINEALMLLEKCAESDFNYIEVNNCSALCHIKRGSYNKALEKINNVFKVDVDNPQAKKSMKLLKDMDVIKKGLNIKKVVCIFVVVLFAASLWWVCIYSGRLNFRNNSESKDNVVKVEKVKNSLKNNQNVGNVDVFPKKNMENYIQNKDYNSMYLQFVKWKDKKLNPNDKKILLTAYKILSEDGCLYFYNLGSKYLDSGDHNNAVSYFKKAYVVGTKSYLYPHITYFLARSIDLSGDSSSALKYYSQYDKSFSEGSYEDTVLYRLAVLYKGMNMNISKNYAQKLVNKYPTSIYNNSVIDDILNG</sequence>
<comment type="caution">
    <text evidence="3">The sequence shown here is derived from an EMBL/GenBank/DDBJ whole genome shotgun (WGS) entry which is preliminary data.</text>
</comment>
<keyword evidence="2" id="KW-1133">Transmembrane helix</keyword>
<accession>A0ABS8N694</accession>
<keyword evidence="1" id="KW-0802">TPR repeat</keyword>
<evidence type="ECO:0000256" key="2">
    <source>
        <dbReference type="SAM" id="Phobius"/>
    </source>
</evidence>
<keyword evidence="2" id="KW-0812">Transmembrane</keyword>
<dbReference type="InterPro" id="IPR011990">
    <property type="entry name" value="TPR-like_helical_dom_sf"/>
</dbReference>
<evidence type="ECO:0000313" key="4">
    <source>
        <dbReference type="Proteomes" id="UP001165422"/>
    </source>
</evidence>
<dbReference type="RefSeq" id="WP_150355388.1">
    <property type="nucleotide sequence ID" value="NZ_JAJJPB010000012.1"/>
</dbReference>
<dbReference type="PROSITE" id="PS50005">
    <property type="entry name" value="TPR"/>
    <property type="match status" value="1"/>
</dbReference>
<proteinExistence type="predicted"/>
<dbReference type="InterPro" id="IPR019734">
    <property type="entry name" value="TPR_rpt"/>
</dbReference>
<name>A0ABS8N694_9CLOT</name>
<dbReference type="Proteomes" id="UP001165422">
    <property type="component" value="Unassembled WGS sequence"/>
</dbReference>
<evidence type="ECO:0000256" key="1">
    <source>
        <dbReference type="PROSITE-ProRule" id="PRU00339"/>
    </source>
</evidence>
<dbReference type="SMART" id="SM00028">
    <property type="entry name" value="TPR"/>
    <property type="match status" value="3"/>
</dbReference>
<organism evidence="3 4">
    <name type="scientific">Clostridium aromativorans</name>
    <dbReference type="NCBI Taxonomy" id="2836848"/>
    <lineage>
        <taxon>Bacteria</taxon>
        <taxon>Bacillati</taxon>
        <taxon>Bacillota</taxon>
        <taxon>Clostridia</taxon>
        <taxon>Eubacteriales</taxon>
        <taxon>Clostridiaceae</taxon>
        <taxon>Clostridium</taxon>
    </lineage>
</organism>
<dbReference type="Gene3D" id="1.25.40.10">
    <property type="entry name" value="Tetratricopeptide repeat domain"/>
    <property type="match status" value="2"/>
</dbReference>
<gene>
    <name evidence="3" type="ORF">LN736_10635</name>
</gene>
<feature type="transmembrane region" description="Helical" evidence="2">
    <location>
        <begin position="178"/>
        <end position="199"/>
    </location>
</feature>
<reference evidence="3" key="1">
    <citation type="submission" date="2021-11" db="EMBL/GenBank/DDBJ databases">
        <authorList>
            <person name="Qingchun L."/>
            <person name="Dong Z."/>
            <person name="Zongwei Q."/>
            <person name="Jia Z."/>
            <person name="Duotao L."/>
        </authorList>
    </citation>
    <scope>NUCLEOTIDE SEQUENCE</scope>
    <source>
        <strain evidence="3">WLY-B-L2</strain>
    </source>
</reference>